<reference evidence="14" key="2">
    <citation type="submission" date="2020-09" db="EMBL/GenBank/DDBJ databases">
        <authorList>
            <person name="Sun Q."/>
            <person name="Zhou Y."/>
        </authorList>
    </citation>
    <scope>NUCLEOTIDE SEQUENCE</scope>
    <source>
        <strain evidence="14">CGMCC 1.12698</strain>
    </source>
</reference>
<dbReference type="GO" id="GO:0005829">
    <property type="term" value="C:cytosol"/>
    <property type="evidence" value="ECO:0007669"/>
    <property type="project" value="TreeGrafter"/>
</dbReference>
<comment type="cofactor">
    <cofactor evidence="10">
        <name>Mg(2+)</name>
        <dbReference type="ChEBI" id="CHEBI:18420"/>
    </cofactor>
    <text evidence="10">Binds 2 magnesium ions per monomer.</text>
</comment>
<dbReference type="Gene3D" id="3.40.1030.10">
    <property type="entry name" value="Nucleoside phosphorylase/phosphoribosyltransferase catalytic domain"/>
    <property type="match status" value="1"/>
</dbReference>
<dbReference type="HAMAP" id="MF_00211">
    <property type="entry name" value="TrpD"/>
    <property type="match status" value="1"/>
</dbReference>
<comment type="similarity">
    <text evidence="10">Belongs to the anthranilate phosphoribosyltransferase family.</text>
</comment>
<evidence type="ECO:0000256" key="3">
    <source>
        <dbReference type="ARBA" id="ARBA00022676"/>
    </source>
</evidence>
<comment type="catalytic activity">
    <reaction evidence="8 10">
        <text>N-(5-phospho-beta-D-ribosyl)anthranilate + diphosphate = 5-phospho-alpha-D-ribose 1-diphosphate + anthranilate</text>
        <dbReference type="Rhea" id="RHEA:11768"/>
        <dbReference type="ChEBI" id="CHEBI:16567"/>
        <dbReference type="ChEBI" id="CHEBI:18277"/>
        <dbReference type="ChEBI" id="CHEBI:33019"/>
        <dbReference type="ChEBI" id="CHEBI:58017"/>
        <dbReference type="EC" id="2.4.2.18"/>
    </reaction>
</comment>
<feature type="binding site" evidence="10">
    <location>
        <position position="419"/>
    </location>
    <ligand>
        <name>Mg(2+)</name>
        <dbReference type="ChEBI" id="CHEBI:18420"/>
        <label>1</label>
    </ligand>
</feature>
<dbReference type="InterPro" id="IPR017459">
    <property type="entry name" value="Glycosyl_Trfase_fam3_N_dom"/>
</dbReference>
<accession>A0A917AWP0</accession>
<feature type="binding site" evidence="10">
    <location>
        <position position="313"/>
    </location>
    <ligand>
        <name>5-phospho-alpha-D-ribose 1-diphosphate</name>
        <dbReference type="ChEBI" id="CHEBI:58017"/>
    </ligand>
</feature>
<dbReference type="InterPro" id="IPR035902">
    <property type="entry name" value="Nuc_phospho_transferase"/>
</dbReference>
<sequence>MIVLIDNYDSFTYNLYQSLRKFTEHVKVVRNDEISLQQLEALQPEAIVLSPGPGRPENAGICVEVIRSFYKKIPILGICLGHQAIGYAFGADIIHAKQIKHGKTSLLTHNQTGIFQHQKQHLRVMRYHSLVLRKETVPSCLDVYATATDDEEIMAVKHKEYLVYGLQFHPESIATEEGDDLIGQFLVEATSTKTMNTYLRKIMEKEDLTEQEAYEASKKLFAEETTESEIAAFLIGLKLKGETLEEVLGLVRVLREKAVHFPKSVEGVLDNCGTGGDKSGSFNISTTSAFVLAGGGVKVAKHGNRSVSSKSGSADVLEHLGVNLTCSPEHIEQLLKEVGIAFLFAPHVHPNLNRIMKVRRELNIPTIFNLIGPLTNPVSLENQMLGIYKRDMMEPIARILHKLGRKRAVVVNGSGYVDEASLQGENHLAILEEGTVRTITLHPHEVGLKQLDNKHIRGGSPKENAAITMRVLNGEEGAYRDTILLNAGIGFFVSGLANSFQEGVELARDSIDSGKALVKLQELIVQSNKIMEEVN</sequence>
<dbReference type="Gene3D" id="3.40.50.880">
    <property type="match status" value="1"/>
</dbReference>
<evidence type="ECO:0000259" key="11">
    <source>
        <dbReference type="Pfam" id="PF00117"/>
    </source>
</evidence>
<keyword evidence="7 10" id="KW-0057">Aromatic amino acid biosynthesis</keyword>
<dbReference type="InterPro" id="IPR029062">
    <property type="entry name" value="Class_I_gatase-like"/>
</dbReference>
<dbReference type="PRINTS" id="PR00099">
    <property type="entry name" value="CPSGATASE"/>
</dbReference>
<dbReference type="SUPFAM" id="SSF52418">
    <property type="entry name" value="Nucleoside phosphorylase/phosphoribosyltransferase catalytic domain"/>
    <property type="match status" value="1"/>
</dbReference>
<comment type="caution">
    <text evidence="10">Lacks conserved residue(s) required for the propagation of feature annotation.</text>
</comment>
<dbReference type="Pfam" id="PF00117">
    <property type="entry name" value="GATase"/>
    <property type="match status" value="1"/>
</dbReference>
<dbReference type="AlphaFoldDB" id="A0A917AWP0"/>
<evidence type="ECO:0000256" key="4">
    <source>
        <dbReference type="ARBA" id="ARBA00022679"/>
    </source>
</evidence>
<comment type="function">
    <text evidence="10">Catalyzes the transfer of the phosphoribosyl group of 5-phosphorylribose-1-pyrophosphate (PRPP) to anthranilate to yield N-(5'-phosphoribosyl)-anthranilate (PRA).</text>
</comment>
<comment type="caution">
    <text evidence="14">The sequence shown here is derived from an EMBL/GenBank/DDBJ whole genome shotgun (WGS) entry which is preliminary data.</text>
</comment>
<dbReference type="Pfam" id="PF02885">
    <property type="entry name" value="Glycos_trans_3N"/>
    <property type="match status" value="1"/>
</dbReference>
<feature type="binding site" evidence="10">
    <location>
        <begin position="283"/>
        <end position="286"/>
    </location>
    <ligand>
        <name>5-phospho-alpha-D-ribose 1-diphosphate</name>
        <dbReference type="ChEBI" id="CHEBI:58017"/>
    </ligand>
</feature>
<dbReference type="EMBL" id="BMFK01000002">
    <property type="protein sequence ID" value="GGE77838.1"/>
    <property type="molecule type" value="Genomic_DNA"/>
</dbReference>
<feature type="binding site" evidence="10">
    <location>
        <position position="285"/>
    </location>
    <ligand>
        <name>Mg(2+)</name>
        <dbReference type="ChEBI" id="CHEBI:18420"/>
        <label>1</label>
    </ligand>
</feature>
<feature type="domain" description="Glycosyl transferase family 3 N-terminal" evidence="13">
    <location>
        <begin position="197"/>
        <end position="258"/>
    </location>
</feature>
<proteinExistence type="inferred from homology"/>
<feature type="binding site" evidence="10">
    <location>
        <position position="273"/>
    </location>
    <ligand>
        <name>5-phospho-alpha-D-ribose 1-diphosphate</name>
        <dbReference type="ChEBI" id="CHEBI:58017"/>
    </ligand>
</feature>
<evidence type="ECO:0000256" key="2">
    <source>
        <dbReference type="ARBA" id="ARBA00022605"/>
    </source>
</evidence>
<dbReference type="FunFam" id="3.40.50.880:FF:000003">
    <property type="entry name" value="Anthranilate synthase component II"/>
    <property type="match status" value="1"/>
</dbReference>
<evidence type="ECO:0000256" key="7">
    <source>
        <dbReference type="ARBA" id="ARBA00023141"/>
    </source>
</evidence>
<feature type="domain" description="Glycosyl transferase family 3" evidence="12">
    <location>
        <begin position="268"/>
        <end position="517"/>
    </location>
</feature>
<dbReference type="GO" id="GO:0000162">
    <property type="term" value="P:L-tryptophan biosynthetic process"/>
    <property type="evidence" value="ECO:0007669"/>
    <property type="project" value="UniProtKB-UniRule"/>
</dbReference>
<dbReference type="RefSeq" id="WP_205181487.1">
    <property type="nucleotide sequence ID" value="NZ_BMFK01000002.1"/>
</dbReference>
<comment type="similarity">
    <text evidence="9">In the C-terminal section; belongs to the anthranilate phosphoribosyltransferase family.</text>
</comment>
<keyword evidence="5 10" id="KW-0822">Tryptophan biosynthesis</keyword>
<evidence type="ECO:0000256" key="1">
    <source>
        <dbReference type="ARBA" id="ARBA00004907"/>
    </source>
</evidence>
<feature type="binding site" evidence="10">
    <location>
        <begin position="301"/>
        <end position="309"/>
    </location>
    <ligand>
        <name>5-phospho-alpha-D-ribose 1-diphosphate</name>
        <dbReference type="ChEBI" id="CHEBI:58017"/>
    </ligand>
</feature>
<feature type="binding site" evidence="10">
    <location>
        <position position="304"/>
    </location>
    <ligand>
        <name>anthranilate</name>
        <dbReference type="ChEBI" id="CHEBI:16567"/>
        <label>1</label>
    </ligand>
</feature>
<dbReference type="GO" id="GO:0000287">
    <property type="term" value="F:magnesium ion binding"/>
    <property type="evidence" value="ECO:0007669"/>
    <property type="project" value="UniProtKB-UniRule"/>
</dbReference>
<evidence type="ECO:0000256" key="8">
    <source>
        <dbReference type="ARBA" id="ARBA00052328"/>
    </source>
</evidence>
<keyword evidence="4 10" id="KW-0808">Transferase</keyword>
<evidence type="ECO:0000256" key="6">
    <source>
        <dbReference type="ARBA" id="ARBA00022962"/>
    </source>
</evidence>
<feature type="binding site" evidence="10">
    <location>
        <begin position="276"/>
        <end position="277"/>
    </location>
    <ligand>
        <name>5-phospho-alpha-D-ribose 1-diphosphate</name>
        <dbReference type="ChEBI" id="CHEBI:58017"/>
    </ligand>
</feature>
<dbReference type="CDD" id="cd01743">
    <property type="entry name" value="GATase1_Anthranilate_Synthase"/>
    <property type="match status" value="1"/>
</dbReference>
<dbReference type="SUPFAM" id="SSF47648">
    <property type="entry name" value="Nucleoside phosphorylase/phosphoribosyltransferase N-terminal domain"/>
    <property type="match status" value="1"/>
</dbReference>
<dbReference type="GO" id="GO:0004048">
    <property type="term" value="F:anthranilate phosphoribosyltransferase activity"/>
    <property type="evidence" value="ECO:0007669"/>
    <property type="project" value="UniProtKB-UniRule"/>
</dbReference>
<dbReference type="SUPFAM" id="SSF52317">
    <property type="entry name" value="Class I glutamine amidotransferase-like"/>
    <property type="match status" value="1"/>
</dbReference>
<dbReference type="InterPro" id="IPR000312">
    <property type="entry name" value="Glycosyl_Trfase_fam3"/>
</dbReference>
<keyword evidence="2 10" id="KW-0028">Amino-acid biosynthesis</keyword>
<dbReference type="InterPro" id="IPR017926">
    <property type="entry name" value="GATASE"/>
</dbReference>
<feature type="binding site" evidence="10">
    <location>
        <position position="273"/>
    </location>
    <ligand>
        <name>anthranilate</name>
        <dbReference type="ChEBI" id="CHEBI:16567"/>
        <label>1</label>
    </ligand>
</feature>
<evidence type="ECO:0000259" key="12">
    <source>
        <dbReference type="Pfam" id="PF00591"/>
    </source>
</evidence>
<comment type="subunit">
    <text evidence="10">Homodimer.</text>
</comment>
<dbReference type="Gene3D" id="1.20.970.10">
    <property type="entry name" value="Transferase, Pyrimidine Nucleoside Phosphorylase, Chain C"/>
    <property type="match status" value="1"/>
</dbReference>
<dbReference type="PRINTS" id="PR00096">
    <property type="entry name" value="GATASE"/>
</dbReference>
<dbReference type="PANTHER" id="PTHR43285:SF2">
    <property type="entry name" value="ANTHRANILATE PHOSPHORIBOSYLTRANSFERASE"/>
    <property type="match status" value="1"/>
</dbReference>
<dbReference type="PROSITE" id="PS51273">
    <property type="entry name" value="GATASE_TYPE_1"/>
    <property type="match status" value="1"/>
</dbReference>
<feature type="binding site" evidence="10">
    <location>
        <position position="418"/>
    </location>
    <ligand>
        <name>Mg(2+)</name>
        <dbReference type="ChEBI" id="CHEBI:18420"/>
        <label>2</label>
    </ligand>
</feature>
<dbReference type="NCBIfam" id="TIGR01245">
    <property type="entry name" value="trpD"/>
    <property type="match status" value="1"/>
</dbReference>
<dbReference type="NCBIfam" id="NF011201">
    <property type="entry name" value="PRK14607.1"/>
    <property type="match status" value="1"/>
</dbReference>
<feature type="binding site" evidence="10">
    <location>
        <position position="281"/>
    </location>
    <ligand>
        <name>5-phospho-alpha-D-ribose 1-diphosphate</name>
        <dbReference type="ChEBI" id="CHEBI:58017"/>
    </ligand>
</feature>
<keyword evidence="10" id="KW-0479">Metal-binding</keyword>
<feature type="binding site" evidence="10">
    <location>
        <position position="419"/>
    </location>
    <ligand>
        <name>Mg(2+)</name>
        <dbReference type="ChEBI" id="CHEBI:18420"/>
        <label>2</label>
    </ligand>
</feature>
<dbReference type="NCBIfam" id="TIGR00566">
    <property type="entry name" value="trpG_papA"/>
    <property type="match status" value="1"/>
</dbReference>
<dbReference type="PANTHER" id="PTHR43285">
    <property type="entry name" value="ANTHRANILATE PHOSPHORIBOSYLTRANSFERASE"/>
    <property type="match status" value="1"/>
</dbReference>
<dbReference type="Proteomes" id="UP000605259">
    <property type="component" value="Unassembled WGS sequence"/>
</dbReference>
<dbReference type="FunFam" id="3.40.1030.10:FF:000002">
    <property type="entry name" value="Anthranilate phosphoribosyltransferase"/>
    <property type="match status" value="1"/>
</dbReference>
<keyword evidence="6" id="KW-0315">Glutamine amidotransferase</keyword>
<organism evidence="14 15">
    <name type="scientific">Priestia taiwanensis</name>
    <dbReference type="NCBI Taxonomy" id="1347902"/>
    <lineage>
        <taxon>Bacteria</taxon>
        <taxon>Bacillati</taxon>
        <taxon>Bacillota</taxon>
        <taxon>Bacilli</taxon>
        <taxon>Bacillales</taxon>
        <taxon>Bacillaceae</taxon>
        <taxon>Priestia</taxon>
    </lineage>
</organism>
<comment type="pathway">
    <text evidence="1 10">Amino-acid biosynthesis; L-tryptophan biosynthesis; L-tryptophan from chorismate: step 2/5.</text>
</comment>
<gene>
    <name evidence="14" type="primary">trpGD</name>
    <name evidence="10" type="synonym">trpD</name>
    <name evidence="14" type="ORF">GCM10007140_29380</name>
</gene>
<evidence type="ECO:0000313" key="15">
    <source>
        <dbReference type="Proteomes" id="UP000605259"/>
    </source>
</evidence>
<feature type="binding site" evidence="10">
    <location>
        <position position="359"/>
    </location>
    <ligand>
        <name>anthranilate</name>
        <dbReference type="ChEBI" id="CHEBI:16567"/>
        <label>2</label>
    </ligand>
</feature>
<reference evidence="14" key="1">
    <citation type="journal article" date="2014" name="Int. J. Syst. Evol. Microbiol.">
        <title>Complete genome sequence of Corynebacterium casei LMG S-19264T (=DSM 44701T), isolated from a smear-ripened cheese.</title>
        <authorList>
            <consortium name="US DOE Joint Genome Institute (JGI-PGF)"/>
            <person name="Walter F."/>
            <person name="Albersmeier A."/>
            <person name="Kalinowski J."/>
            <person name="Ruckert C."/>
        </authorList>
    </citation>
    <scope>NUCLEOTIDE SEQUENCE</scope>
    <source>
        <strain evidence="14">CGMCC 1.12698</strain>
    </source>
</reference>
<keyword evidence="10" id="KW-0460">Magnesium</keyword>
<evidence type="ECO:0000256" key="9">
    <source>
        <dbReference type="ARBA" id="ARBA00061188"/>
    </source>
</evidence>
<feature type="domain" description="Glutamine amidotransferase" evidence="11">
    <location>
        <begin position="3"/>
        <end position="188"/>
    </location>
</feature>
<dbReference type="InterPro" id="IPR036320">
    <property type="entry name" value="Glycosyl_Trfase_fam3_N_dom_sf"/>
</dbReference>
<dbReference type="PRINTS" id="PR00097">
    <property type="entry name" value="ANTSNTHASEII"/>
</dbReference>
<evidence type="ECO:0000313" key="14">
    <source>
        <dbReference type="EMBL" id="GGE77838.1"/>
    </source>
</evidence>
<protein>
    <recommendedName>
        <fullName evidence="10">Anthranilate phosphoribosyltransferase</fullName>
        <ecNumber evidence="10">2.4.2.18</ecNumber>
    </recommendedName>
</protein>
<keyword evidence="15" id="KW-1185">Reference proteome</keyword>
<dbReference type="Pfam" id="PF00591">
    <property type="entry name" value="Glycos_transf_3"/>
    <property type="match status" value="1"/>
</dbReference>
<evidence type="ECO:0000256" key="10">
    <source>
        <dbReference type="HAMAP-Rule" id="MF_00211"/>
    </source>
</evidence>
<keyword evidence="3 10" id="KW-0328">Glycosyltransferase</keyword>
<dbReference type="EC" id="2.4.2.18" evidence="10"/>
<evidence type="ECO:0000256" key="5">
    <source>
        <dbReference type="ARBA" id="ARBA00022822"/>
    </source>
</evidence>
<dbReference type="InterPro" id="IPR006221">
    <property type="entry name" value="TrpG/PapA_dom"/>
</dbReference>
<evidence type="ECO:0000259" key="13">
    <source>
        <dbReference type="Pfam" id="PF02885"/>
    </source>
</evidence>
<name>A0A917AWP0_9BACI</name>
<dbReference type="InterPro" id="IPR005940">
    <property type="entry name" value="Anthranilate_Pribosyl_Tfrase"/>
</dbReference>